<feature type="region of interest" description="Disordered" evidence="1">
    <location>
        <begin position="592"/>
        <end position="629"/>
    </location>
</feature>
<feature type="compositionally biased region" description="Acidic residues" evidence="1">
    <location>
        <begin position="397"/>
        <end position="438"/>
    </location>
</feature>
<dbReference type="Pfam" id="PF25318">
    <property type="entry name" value="WHD_GDS1"/>
    <property type="match status" value="1"/>
</dbReference>
<feature type="compositionally biased region" description="Low complexity" evidence="1">
    <location>
        <begin position="292"/>
        <end position="304"/>
    </location>
</feature>
<evidence type="ECO:0000313" key="3">
    <source>
        <dbReference type="EMBL" id="KTB39866.1"/>
    </source>
</evidence>
<feature type="region of interest" description="Disordered" evidence="1">
    <location>
        <begin position="179"/>
        <end position="261"/>
    </location>
</feature>
<reference evidence="3 4" key="1">
    <citation type="submission" date="2015-12" db="EMBL/GenBank/DDBJ databases">
        <title>Draft genome sequence of Moniliophthora roreri, the causal agent of frosty pod rot of cacao.</title>
        <authorList>
            <person name="Aime M.C."/>
            <person name="Diaz-Valderrama J.R."/>
            <person name="Kijpornyongpan T."/>
            <person name="Phillips-Mora W."/>
        </authorList>
    </citation>
    <scope>NUCLEOTIDE SEQUENCE [LARGE SCALE GENOMIC DNA]</scope>
    <source>
        <strain evidence="3 4">MCA 2952</strain>
    </source>
</reference>
<evidence type="ECO:0000256" key="1">
    <source>
        <dbReference type="SAM" id="MobiDB-lite"/>
    </source>
</evidence>
<comment type="caution">
    <text evidence="3">The sequence shown here is derived from an EMBL/GenBank/DDBJ whole genome shotgun (WGS) entry which is preliminary data.</text>
</comment>
<organism evidence="3 4">
    <name type="scientific">Moniliophthora roreri</name>
    <name type="common">Frosty pod rot fungus</name>
    <name type="synonym">Monilia roreri</name>
    <dbReference type="NCBI Taxonomy" id="221103"/>
    <lineage>
        <taxon>Eukaryota</taxon>
        <taxon>Fungi</taxon>
        <taxon>Dikarya</taxon>
        <taxon>Basidiomycota</taxon>
        <taxon>Agaricomycotina</taxon>
        <taxon>Agaricomycetes</taxon>
        <taxon>Agaricomycetidae</taxon>
        <taxon>Agaricales</taxon>
        <taxon>Marasmiineae</taxon>
        <taxon>Marasmiaceae</taxon>
        <taxon>Moniliophthora</taxon>
    </lineage>
</organism>
<feature type="compositionally biased region" description="Low complexity" evidence="1">
    <location>
        <begin position="593"/>
        <end position="604"/>
    </location>
</feature>
<feature type="compositionally biased region" description="Low complexity" evidence="1">
    <location>
        <begin position="347"/>
        <end position="362"/>
    </location>
</feature>
<feature type="region of interest" description="Disordered" evidence="1">
    <location>
        <begin position="505"/>
        <end position="575"/>
    </location>
</feature>
<feature type="compositionally biased region" description="Acidic residues" evidence="1">
    <location>
        <begin position="368"/>
        <end position="378"/>
    </location>
</feature>
<name>A0A0W0FUP9_MONRR</name>
<feature type="region of interest" description="Disordered" evidence="1">
    <location>
        <begin position="713"/>
        <end position="768"/>
    </location>
</feature>
<accession>A0A0W0FUP9</accession>
<sequence>MSIHTRTRTVKPSIRLRQSVPPPPPTFPPQHVILHPDDANSKIFSAIAKALLSVDNRAMTIKDLSDMVVAQGYVTQTTNAASQAILTYIRTHTARCEEQQDHPLLLKFSMSGTPADDHLVPALYSTTGGAHLDTPPLPDRLTNFRRGTVVWYLSRVTGAPCPFTRANIRLSDYALPPHDADKVSHSKSKLYQPVQCGQKRKRRSTRECVLKQQQQHTRSLSPLSSVSSVSSDDDHNSDDNDDSASDASSSDDDQLSDQPPPVRVKLTLKLPPLAQVMAENRSNKQITNAPDQSQSQVQHSQNQQHEPCLPPYPRRSISIPPYTPSADYPVYPSVFRHNIPHPHHSDPSSSYRRSPSVPYSVASPPPDSDVDEGDDDDNEQSHVDLDSPSPRVSVSFDDIDCDDDQDDDEYSVDMDRDGEDADFSSFDWEDDSGMESEQEASTWESPGPRSPSAPPLSSATPAYIAVKEEPTDVQGLLDRWEDVLDHDFDTKVKVKIEPDLELPVLDDWGFNSSSSSSASPPRIKQEDQDSELSLSFDFDGPAFSSWRGLEDPVSPTSPAGHSDFTYTHPEKEPNLPADPTITQSLVSLIHHMSFGSPSSSSSPPSGGGFQSFALPESDDISPPCVSPDDTRIRGGVGFGPMNHGKPVQALEIAAFAPSPDVQSHHSHAFTTPKIISLTSSSQDTTPLSPTEEEIFQELCVNLEWEDAPLSTATIRGERERSPSPLSSCPPSPTITSTPVVTKRKTVTPPVRRSKRVANKKVRGSMNVS</sequence>
<protein>
    <recommendedName>
        <fullName evidence="2">GDS1 winged helix domain-containing protein</fullName>
    </recommendedName>
</protein>
<evidence type="ECO:0000313" key="4">
    <source>
        <dbReference type="Proteomes" id="UP000054988"/>
    </source>
</evidence>
<feature type="region of interest" description="Disordered" evidence="1">
    <location>
        <begin position="338"/>
        <end position="463"/>
    </location>
</feature>
<feature type="region of interest" description="Disordered" evidence="1">
    <location>
        <begin position="1"/>
        <end position="26"/>
    </location>
</feature>
<dbReference type="EMBL" id="LATX01001627">
    <property type="protein sequence ID" value="KTB39866.1"/>
    <property type="molecule type" value="Genomic_DNA"/>
</dbReference>
<dbReference type="InterPro" id="IPR057511">
    <property type="entry name" value="WH_GDS1"/>
</dbReference>
<gene>
    <name evidence="3" type="ORF">WG66_7567</name>
</gene>
<dbReference type="AlphaFoldDB" id="A0A0W0FUP9"/>
<dbReference type="Proteomes" id="UP000054988">
    <property type="component" value="Unassembled WGS sequence"/>
</dbReference>
<feature type="compositionally biased region" description="Basic residues" evidence="1">
    <location>
        <begin position="741"/>
        <end position="762"/>
    </location>
</feature>
<feature type="compositionally biased region" description="Low complexity" evidence="1">
    <location>
        <begin position="219"/>
        <end position="230"/>
    </location>
</feature>
<dbReference type="eggNOG" id="ENOG502SDZZ">
    <property type="taxonomic scope" value="Eukaryota"/>
</dbReference>
<feature type="region of interest" description="Disordered" evidence="1">
    <location>
        <begin position="287"/>
        <end position="323"/>
    </location>
</feature>
<feature type="compositionally biased region" description="Acidic residues" evidence="1">
    <location>
        <begin position="239"/>
        <end position="255"/>
    </location>
</feature>
<evidence type="ECO:0000259" key="2">
    <source>
        <dbReference type="Pfam" id="PF25318"/>
    </source>
</evidence>
<proteinExistence type="predicted"/>
<feature type="domain" description="GDS1 winged helix" evidence="2">
    <location>
        <begin position="35"/>
        <end position="107"/>
    </location>
</feature>